<proteinExistence type="predicted"/>
<dbReference type="AlphaFoldDB" id="A0A4P9WVS6"/>
<evidence type="ECO:0000256" key="1">
    <source>
        <dbReference type="SAM" id="MobiDB-lite"/>
    </source>
</evidence>
<feature type="compositionally biased region" description="Basic residues" evidence="1">
    <location>
        <begin position="610"/>
        <end position="619"/>
    </location>
</feature>
<dbReference type="EMBL" id="ML010170">
    <property type="protein sequence ID" value="RKO96248.1"/>
    <property type="molecule type" value="Genomic_DNA"/>
</dbReference>
<feature type="region of interest" description="Disordered" evidence="1">
    <location>
        <begin position="1"/>
        <end position="21"/>
    </location>
</feature>
<dbReference type="Proteomes" id="UP000268535">
    <property type="component" value="Unassembled WGS sequence"/>
</dbReference>
<gene>
    <name evidence="2" type="ORF">CAUPRSCDRAFT_12059</name>
</gene>
<protein>
    <submittedName>
        <fullName evidence="2">Uncharacterized protein</fullName>
    </submittedName>
</protein>
<name>A0A4P9WVS6_9FUNG</name>
<accession>A0A4P9WVS6</accession>
<reference evidence="3" key="1">
    <citation type="journal article" date="2018" name="Nat. Microbiol.">
        <title>Leveraging single-cell genomics to expand the fungal tree of life.</title>
        <authorList>
            <person name="Ahrendt S.R."/>
            <person name="Quandt C.A."/>
            <person name="Ciobanu D."/>
            <person name="Clum A."/>
            <person name="Salamov A."/>
            <person name="Andreopoulos B."/>
            <person name="Cheng J.F."/>
            <person name="Woyke T."/>
            <person name="Pelin A."/>
            <person name="Henrissat B."/>
            <person name="Reynolds N.K."/>
            <person name="Benny G.L."/>
            <person name="Smith M.E."/>
            <person name="James T.Y."/>
            <person name="Grigoriev I.V."/>
        </authorList>
    </citation>
    <scope>NUCLEOTIDE SEQUENCE [LARGE SCALE GENOMIC DNA]</scope>
    <source>
        <strain evidence="3">ATCC 52028</strain>
    </source>
</reference>
<feature type="compositionally biased region" description="Low complexity" evidence="1">
    <location>
        <begin position="173"/>
        <end position="187"/>
    </location>
</feature>
<evidence type="ECO:0000313" key="3">
    <source>
        <dbReference type="Proteomes" id="UP000268535"/>
    </source>
</evidence>
<evidence type="ECO:0000313" key="2">
    <source>
        <dbReference type="EMBL" id="RKO96248.1"/>
    </source>
</evidence>
<feature type="region of interest" description="Disordered" evidence="1">
    <location>
        <begin position="120"/>
        <end position="235"/>
    </location>
</feature>
<organism evidence="2 3">
    <name type="scientific">Caulochytrium protostelioides</name>
    <dbReference type="NCBI Taxonomy" id="1555241"/>
    <lineage>
        <taxon>Eukaryota</taxon>
        <taxon>Fungi</taxon>
        <taxon>Fungi incertae sedis</taxon>
        <taxon>Chytridiomycota</taxon>
        <taxon>Chytridiomycota incertae sedis</taxon>
        <taxon>Chytridiomycetes</taxon>
        <taxon>Caulochytriales</taxon>
        <taxon>Caulochytriaceae</taxon>
        <taxon>Caulochytrium</taxon>
    </lineage>
</organism>
<sequence>MLNLDGGHDKQRRRRTHSLPAYRPTVIANDDFMKLLQDLGVATRAAPGCCGCGHAGAPVPDGLACWYGARRQFSHYRRSSLGVGVGVVGTRARDPHDAAAPRALERDAVAARADAARDAAVRDGACPGARSVAGVPGRRVRPRLASPDDRGAGRDDVASRDPAAAARVDEAADAGAGVSARGAATSRGRPRVRLLGRAVDRRRARDDHAVAANRSRDGTHQLGRSGRDVTSVGSVGPLGRCHSTHAGGAAGGARCALAGGGFSRGPLAAWHAAADPRRVPPQGHTMHADKLKIPFTRVDDHRRPASASTSSMSLVPAATLSSAGSPSEAMSLPTTATTMKAAVGSAATAGAAADHEPAMHTADAGYVYMGVGWATVSDPTRDGWDSGLAGASEGSVGMIPRYVVSQHRRMTILQLCDWVTQMLCTAAVLSEQRFLPFLRLAEAARAYREQESRHLRAHRVFRLELPDWYSDTTLAVGSGHSPTRSARLQGPVPLRAARIERCATLAQCFRRCRCGLRVAVCAVHTVHRGRAQPAHASPCRVAVVVVSPAKHGGPRDNGILARLAWLDESSRRARDAANAARSRYGRRPAGPQPPADPDGAAPRAQDRARLRCRGHAAGV</sequence>
<feature type="compositionally biased region" description="Low complexity" evidence="1">
    <location>
        <begin position="128"/>
        <end position="137"/>
    </location>
</feature>
<feature type="region of interest" description="Disordered" evidence="1">
    <location>
        <begin position="576"/>
        <end position="619"/>
    </location>
</feature>
<feature type="compositionally biased region" description="Basic and acidic residues" evidence="1">
    <location>
        <begin position="146"/>
        <end position="159"/>
    </location>
</feature>
<feature type="compositionally biased region" description="Basic and acidic residues" evidence="1">
    <location>
        <begin position="198"/>
        <end position="219"/>
    </location>
</feature>